<evidence type="ECO:0000256" key="8">
    <source>
        <dbReference type="ARBA" id="ARBA00023002"/>
    </source>
</evidence>
<dbReference type="SUPFAM" id="SSF46977">
    <property type="entry name" value="Succinate dehydrogenase/fumarate reductase flavoprotein C-terminal domain"/>
    <property type="match status" value="1"/>
</dbReference>
<evidence type="ECO:0000256" key="6">
    <source>
        <dbReference type="ARBA" id="ARBA00022642"/>
    </source>
</evidence>
<dbReference type="InterPro" id="IPR037099">
    <property type="entry name" value="Fum_R/Succ_DH_flav-like_C_sf"/>
</dbReference>
<keyword evidence="8" id="KW-0560">Oxidoreductase</keyword>
<dbReference type="PANTHER" id="PTHR42716:SF2">
    <property type="entry name" value="L-ASPARTATE OXIDASE, CHLOROPLASTIC"/>
    <property type="match status" value="1"/>
</dbReference>
<dbReference type="Pfam" id="PF02910">
    <property type="entry name" value="Succ_DH_flav_C"/>
    <property type="match status" value="1"/>
</dbReference>
<dbReference type="Gene3D" id="3.90.700.10">
    <property type="entry name" value="Succinate dehydrogenase/fumarate reductase flavoprotein, catalytic domain"/>
    <property type="match status" value="1"/>
</dbReference>
<protein>
    <recommendedName>
        <fullName evidence="4">L-aspartate oxidase</fullName>
        <ecNumber evidence="4">1.4.3.16</ecNumber>
    </recommendedName>
</protein>
<evidence type="ECO:0000313" key="12">
    <source>
        <dbReference type="EMBL" id="MCQ4813061.1"/>
    </source>
</evidence>
<evidence type="ECO:0000259" key="11">
    <source>
        <dbReference type="Pfam" id="PF02910"/>
    </source>
</evidence>
<dbReference type="Pfam" id="PF00890">
    <property type="entry name" value="FAD_binding_2"/>
    <property type="match status" value="1"/>
</dbReference>
<dbReference type="InterPro" id="IPR027477">
    <property type="entry name" value="Succ_DH/fumarate_Rdtase_cat_sf"/>
</dbReference>
<dbReference type="Proteomes" id="UP001205919">
    <property type="component" value="Unassembled WGS sequence"/>
</dbReference>
<organism evidence="12 13">
    <name type="scientific">Cloacibacillus evryensis</name>
    <dbReference type="NCBI Taxonomy" id="508460"/>
    <lineage>
        <taxon>Bacteria</taxon>
        <taxon>Thermotogati</taxon>
        <taxon>Synergistota</taxon>
        <taxon>Synergistia</taxon>
        <taxon>Synergistales</taxon>
        <taxon>Synergistaceae</taxon>
        <taxon>Cloacibacillus</taxon>
    </lineage>
</organism>
<comment type="pathway">
    <text evidence="2">Cofactor biosynthesis; NAD(+) biosynthesis; iminoaspartate from L-aspartate (oxidase route): step 1/1.</text>
</comment>
<dbReference type="InterPro" id="IPR015939">
    <property type="entry name" value="Fum_Rdtase/Succ_DH_flav-like_C"/>
</dbReference>
<comment type="catalytic activity">
    <reaction evidence="9">
        <text>L-aspartate + O2 = iminosuccinate + H2O2</text>
        <dbReference type="Rhea" id="RHEA:25876"/>
        <dbReference type="ChEBI" id="CHEBI:15379"/>
        <dbReference type="ChEBI" id="CHEBI:16240"/>
        <dbReference type="ChEBI" id="CHEBI:29991"/>
        <dbReference type="ChEBI" id="CHEBI:77875"/>
        <dbReference type="EC" id="1.4.3.16"/>
    </reaction>
    <physiologicalReaction direction="left-to-right" evidence="9">
        <dbReference type="Rhea" id="RHEA:25877"/>
    </physiologicalReaction>
</comment>
<evidence type="ECO:0000256" key="5">
    <source>
        <dbReference type="ARBA" id="ARBA00022630"/>
    </source>
</evidence>
<evidence type="ECO:0000256" key="3">
    <source>
        <dbReference type="ARBA" id="ARBA00008562"/>
    </source>
</evidence>
<reference evidence="12 13" key="1">
    <citation type="submission" date="2022-06" db="EMBL/GenBank/DDBJ databases">
        <title>Isolation of gut microbiota from human fecal samples.</title>
        <authorList>
            <person name="Pamer E.G."/>
            <person name="Barat B."/>
            <person name="Waligurski E."/>
            <person name="Medina S."/>
            <person name="Paddock L."/>
            <person name="Mostad J."/>
        </authorList>
    </citation>
    <scope>NUCLEOTIDE SEQUENCE [LARGE SCALE GENOMIC DNA]</scope>
    <source>
        <strain evidence="12 13">DFI.9.90</strain>
    </source>
</reference>
<dbReference type="InterPro" id="IPR005288">
    <property type="entry name" value="NadB"/>
</dbReference>
<keyword evidence="7" id="KW-0274">FAD</keyword>
<gene>
    <name evidence="12" type="ORF">NE630_01330</name>
</gene>
<dbReference type="GO" id="GO:0009435">
    <property type="term" value="P:NAD+ biosynthetic process"/>
    <property type="evidence" value="ECO:0007669"/>
    <property type="project" value="InterPro"/>
</dbReference>
<feature type="domain" description="Fumarate reductase/succinate dehydrogenase flavoprotein-like C-terminal" evidence="11">
    <location>
        <begin position="413"/>
        <end position="487"/>
    </location>
</feature>
<dbReference type="RefSeq" id="WP_008712928.1">
    <property type="nucleotide sequence ID" value="NZ_CABKQM010000008.1"/>
</dbReference>
<feature type="domain" description="FAD-dependent oxidoreductase 2 FAD-binding" evidence="10">
    <location>
        <begin position="3"/>
        <end position="368"/>
    </location>
</feature>
<dbReference type="InterPro" id="IPR003953">
    <property type="entry name" value="FAD-dep_OxRdtase_2_FAD-bd"/>
</dbReference>
<comment type="similarity">
    <text evidence="3">Belongs to the FAD-dependent oxidoreductase 2 family. NadB subfamily.</text>
</comment>
<evidence type="ECO:0000256" key="7">
    <source>
        <dbReference type="ARBA" id="ARBA00022827"/>
    </source>
</evidence>
<evidence type="ECO:0000256" key="1">
    <source>
        <dbReference type="ARBA" id="ARBA00001974"/>
    </source>
</evidence>
<dbReference type="PANTHER" id="PTHR42716">
    <property type="entry name" value="L-ASPARTATE OXIDASE"/>
    <property type="match status" value="1"/>
</dbReference>
<dbReference type="InterPro" id="IPR036188">
    <property type="entry name" value="FAD/NAD-bd_sf"/>
</dbReference>
<dbReference type="EMBL" id="JANFYT010000002">
    <property type="protein sequence ID" value="MCQ4813061.1"/>
    <property type="molecule type" value="Genomic_DNA"/>
</dbReference>
<sequence length="491" mass="52677">MADVVIVGSGGAGLTAAIAARRAGAGVTVISKTEAAVASCTAYSAGLFSLACGGVSPREQYEKLLKTGYGLSDRVLLKTLTEESGPALEELASWGVTLKFSKGRASARAAAKNGLMGGSGLVEQLVRIAKDSGVKFVEWSAAREIFIRGGRACGVSVTDWRGGESSALHADAVILASGGAGRLYSHTDNPERMTGDGYALALAAGLKLRDMEFVQFYPVGWAQENFPMWMADTTLGDFIRVTDAEGREFLPEAYREWGVKDGKECNYYARDRLSLLLAQKDREGGAYAHIEETPAELWDDPVFIYALTLPREFFRGRKEPLRIAPLEHYFCGGVEIGTCGETAVDGLYACGEVTGGIDGANRMGGNALAHIVTFGLRAGRAAAGHPREARQGLTAKDEIETVSPNGRPVSEIREELRKKAWQAIGPIRRAAEIKDFLLYIESLKKEKLKAETPHERLLALEMPGLLASAEAVAKAALARKESVGAHYVICM</sequence>
<evidence type="ECO:0000256" key="4">
    <source>
        <dbReference type="ARBA" id="ARBA00012173"/>
    </source>
</evidence>
<evidence type="ECO:0000313" key="13">
    <source>
        <dbReference type="Proteomes" id="UP001205919"/>
    </source>
</evidence>
<dbReference type="Gene3D" id="3.50.50.60">
    <property type="entry name" value="FAD/NAD(P)-binding domain"/>
    <property type="match status" value="1"/>
</dbReference>
<name>A0AAW5K039_9BACT</name>
<dbReference type="SUPFAM" id="SSF51905">
    <property type="entry name" value="FAD/NAD(P)-binding domain"/>
    <property type="match status" value="1"/>
</dbReference>
<dbReference type="AlphaFoldDB" id="A0AAW5K039"/>
<dbReference type="PRINTS" id="PR00368">
    <property type="entry name" value="FADPNR"/>
</dbReference>
<evidence type="ECO:0000256" key="9">
    <source>
        <dbReference type="ARBA" id="ARBA00048305"/>
    </source>
</evidence>
<keyword evidence="6" id="KW-0662">Pyridine nucleotide biosynthesis</keyword>
<dbReference type="EC" id="1.4.3.16" evidence="4"/>
<proteinExistence type="inferred from homology"/>
<dbReference type="Gene3D" id="1.20.58.100">
    <property type="entry name" value="Fumarate reductase/succinate dehydrogenase flavoprotein-like, C-terminal domain"/>
    <property type="match status" value="1"/>
</dbReference>
<keyword evidence="5" id="KW-0285">Flavoprotein</keyword>
<comment type="cofactor">
    <cofactor evidence="1">
        <name>FAD</name>
        <dbReference type="ChEBI" id="CHEBI:57692"/>
    </cofactor>
</comment>
<evidence type="ECO:0000259" key="10">
    <source>
        <dbReference type="Pfam" id="PF00890"/>
    </source>
</evidence>
<dbReference type="PRINTS" id="PR00411">
    <property type="entry name" value="PNDRDTASEI"/>
</dbReference>
<dbReference type="GO" id="GO:0008734">
    <property type="term" value="F:L-aspartate oxidase activity"/>
    <property type="evidence" value="ECO:0007669"/>
    <property type="project" value="UniProtKB-EC"/>
</dbReference>
<comment type="caution">
    <text evidence="12">The sequence shown here is derived from an EMBL/GenBank/DDBJ whole genome shotgun (WGS) entry which is preliminary data.</text>
</comment>
<keyword evidence="13" id="KW-1185">Reference proteome</keyword>
<accession>A0AAW5K039</accession>
<evidence type="ECO:0000256" key="2">
    <source>
        <dbReference type="ARBA" id="ARBA00004950"/>
    </source>
</evidence>